<dbReference type="Gene3D" id="2.60.40.10">
    <property type="entry name" value="Immunoglobulins"/>
    <property type="match status" value="1"/>
</dbReference>
<name>A0A8T1S389_CHESE</name>
<sequence>MRVVLNVLLLLFHQTLLLGMLSPPQNVMLTSENFHILLVWEPGSGSGNGTQYEVQSYQRSSNWTKVDTCWRNSTRSSHICKLYFEDIHKMYWARVRATDGAWVSEWAISNELQPYRDTIVGPPNMTLILVNENLTVNLSMPLTPYRRRNGTYKSVQKVLPNWKYRVSLSEKG</sequence>
<dbReference type="InterPro" id="IPR050650">
    <property type="entry name" value="Type-II_Cytokine-TF_Rcpt"/>
</dbReference>
<dbReference type="PROSITE" id="PS50853">
    <property type="entry name" value="FN3"/>
    <property type="match status" value="1"/>
</dbReference>
<dbReference type="Pfam" id="PF01108">
    <property type="entry name" value="Tissue_fac"/>
    <property type="match status" value="1"/>
</dbReference>
<feature type="domain" description="Fibronectin type-III" evidence="2">
    <location>
        <begin position="23"/>
        <end position="117"/>
    </location>
</feature>
<dbReference type="InterPro" id="IPR003961">
    <property type="entry name" value="FN3_dom"/>
</dbReference>
<evidence type="ECO:0000256" key="1">
    <source>
        <dbReference type="SAM" id="SignalP"/>
    </source>
</evidence>
<dbReference type="Proteomes" id="UP000765507">
    <property type="component" value="Unassembled WGS sequence"/>
</dbReference>
<dbReference type="SUPFAM" id="SSF49265">
    <property type="entry name" value="Fibronectin type III"/>
    <property type="match status" value="2"/>
</dbReference>
<dbReference type="PANTHER" id="PTHR20859:SF84">
    <property type="entry name" value="INTERFERON ALPHA_BETA RECEPTOR 2"/>
    <property type="match status" value="1"/>
</dbReference>
<organism evidence="3 4">
    <name type="scientific">Chelydra serpentina</name>
    <name type="common">Snapping turtle</name>
    <name type="synonym">Testudo serpentina</name>
    <dbReference type="NCBI Taxonomy" id="8475"/>
    <lineage>
        <taxon>Eukaryota</taxon>
        <taxon>Metazoa</taxon>
        <taxon>Chordata</taxon>
        <taxon>Craniata</taxon>
        <taxon>Vertebrata</taxon>
        <taxon>Euteleostomi</taxon>
        <taxon>Archelosauria</taxon>
        <taxon>Testudinata</taxon>
        <taxon>Testudines</taxon>
        <taxon>Cryptodira</taxon>
        <taxon>Durocryptodira</taxon>
        <taxon>Americhelydia</taxon>
        <taxon>Chelydroidea</taxon>
        <taxon>Chelydridae</taxon>
        <taxon>Chelydra</taxon>
    </lineage>
</organism>
<accession>A0A8T1S389</accession>
<keyword evidence="4" id="KW-1185">Reference proteome</keyword>
<evidence type="ECO:0000313" key="3">
    <source>
        <dbReference type="EMBL" id="KAG6923187.1"/>
    </source>
</evidence>
<reference evidence="3 4" key="1">
    <citation type="journal article" date="2020" name="G3 (Bethesda)">
        <title>Draft Genome of the Common Snapping Turtle, Chelydra serpentina, a Model for Phenotypic Plasticity in Reptiles.</title>
        <authorList>
            <person name="Das D."/>
            <person name="Singh S.K."/>
            <person name="Bierstedt J."/>
            <person name="Erickson A."/>
            <person name="Galli G.L.J."/>
            <person name="Crossley D.A. 2nd"/>
            <person name="Rhen T."/>
        </authorList>
    </citation>
    <scope>NUCLEOTIDE SEQUENCE [LARGE SCALE GENOMIC DNA]</scope>
    <source>
        <strain evidence="3">KW</strain>
    </source>
</reference>
<feature type="signal peptide" evidence="1">
    <location>
        <begin position="1"/>
        <end position="19"/>
    </location>
</feature>
<protein>
    <submittedName>
        <fullName evidence="3">Interleukin 22 receptor subunit alpha 2</fullName>
    </submittedName>
</protein>
<dbReference type="GO" id="GO:0042018">
    <property type="term" value="F:interleukin-22 receptor activity"/>
    <property type="evidence" value="ECO:0007669"/>
    <property type="project" value="TreeGrafter"/>
</dbReference>
<dbReference type="InterPro" id="IPR036116">
    <property type="entry name" value="FN3_sf"/>
</dbReference>
<dbReference type="EMBL" id="JAHGAV010000954">
    <property type="protein sequence ID" value="KAG6923187.1"/>
    <property type="molecule type" value="Genomic_DNA"/>
</dbReference>
<feature type="non-terminal residue" evidence="3">
    <location>
        <position position="172"/>
    </location>
</feature>
<keyword evidence="3" id="KW-0675">Receptor</keyword>
<keyword evidence="1" id="KW-0732">Signal</keyword>
<evidence type="ECO:0000259" key="2">
    <source>
        <dbReference type="PROSITE" id="PS50853"/>
    </source>
</evidence>
<feature type="chain" id="PRO_5035741211" evidence="1">
    <location>
        <begin position="20"/>
        <end position="172"/>
    </location>
</feature>
<comment type="caution">
    <text evidence="3">The sequence shown here is derived from an EMBL/GenBank/DDBJ whole genome shotgun (WGS) entry which is preliminary data.</text>
</comment>
<dbReference type="Pfam" id="PF09294">
    <property type="entry name" value="Interfer-bind"/>
    <property type="match status" value="1"/>
</dbReference>
<dbReference type="PANTHER" id="PTHR20859">
    <property type="entry name" value="INTERFERON/INTERLEUKIN RECEPTOR"/>
    <property type="match status" value="1"/>
</dbReference>
<evidence type="ECO:0000313" key="4">
    <source>
        <dbReference type="Proteomes" id="UP000765507"/>
    </source>
</evidence>
<dbReference type="InterPro" id="IPR013783">
    <property type="entry name" value="Ig-like_fold"/>
</dbReference>
<dbReference type="OrthoDB" id="10031784at2759"/>
<gene>
    <name evidence="3" type="ORF">G0U57_021301</name>
</gene>
<dbReference type="InterPro" id="IPR015373">
    <property type="entry name" value="Interferon/interleukin_rcp_dom"/>
</dbReference>
<dbReference type="AlphaFoldDB" id="A0A8T1S389"/>
<dbReference type="GO" id="GO:0005886">
    <property type="term" value="C:plasma membrane"/>
    <property type="evidence" value="ECO:0007669"/>
    <property type="project" value="TreeGrafter"/>
</dbReference>
<proteinExistence type="predicted"/>